<keyword evidence="1" id="KW-0479">Metal-binding</keyword>
<dbReference type="InterPro" id="IPR051785">
    <property type="entry name" value="MMCE/EMCE_epimerase"/>
</dbReference>
<proteinExistence type="predicted"/>
<name>A0ABP6G9F4_9ACTN</name>
<feature type="domain" description="VOC" evidence="3">
    <location>
        <begin position="20"/>
        <end position="166"/>
    </location>
</feature>
<dbReference type="InterPro" id="IPR029068">
    <property type="entry name" value="Glyas_Bleomycin-R_OHBP_Dase"/>
</dbReference>
<gene>
    <name evidence="4" type="ORF">GCM10010315_28590</name>
</gene>
<reference evidence="5" key="1">
    <citation type="journal article" date="2019" name="Int. J. Syst. Evol. Microbiol.">
        <title>The Global Catalogue of Microorganisms (GCM) 10K type strain sequencing project: providing services to taxonomists for standard genome sequencing and annotation.</title>
        <authorList>
            <consortium name="The Broad Institute Genomics Platform"/>
            <consortium name="The Broad Institute Genome Sequencing Center for Infectious Disease"/>
            <person name="Wu L."/>
            <person name="Ma J."/>
        </authorList>
    </citation>
    <scope>NUCLEOTIDE SEQUENCE [LARGE SCALE GENOMIC DNA]</scope>
    <source>
        <strain evidence="5">JCM 4542</strain>
    </source>
</reference>
<dbReference type="Pfam" id="PF13669">
    <property type="entry name" value="Glyoxalase_4"/>
    <property type="match status" value="1"/>
</dbReference>
<dbReference type="PANTHER" id="PTHR43048">
    <property type="entry name" value="METHYLMALONYL-COA EPIMERASE"/>
    <property type="match status" value="1"/>
</dbReference>
<dbReference type="Proteomes" id="UP001500886">
    <property type="component" value="Unassembled WGS sequence"/>
</dbReference>
<evidence type="ECO:0000259" key="3">
    <source>
        <dbReference type="PROSITE" id="PS51819"/>
    </source>
</evidence>
<keyword evidence="5" id="KW-1185">Reference proteome</keyword>
<dbReference type="RefSeq" id="WP_344435535.1">
    <property type="nucleotide sequence ID" value="NZ_BAAASL010000009.1"/>
</dbReference>
<protein>
    <submittedName>
        <fullName evidence="4">VOC family protein</fullName>
    </submittedName>
</protein>
<dbReference type="InterPro" id="IPR037523">
    <property type="entry name" value="VOC_core"/>
</dbReference>
<dbReference type="PROSITE" id="PS51819">
    <property type="entry name" value="VOC"/>
    <property type="match status" value="1"/>
</dbReference>
<accession>A0ABP6G9F4</accession>
<comment type="caution">
    <text evidence="4">The sequence shown here is derived from an EMBL/GenBank/DDBJ whole genome shotgun (WGS) entry which is preliminary data.</text>
</comment>
<evidence type="ECO:0000256" key="1">
    <source>
        <dbReference type="ARBA" id="ARBA00022723"/>
    </source>
</evidence>
<dbReference type="EMBL" id="BAAASL010000009">
    <property type="protein sequence ID" value="GAA2716794.1"/>
    <property type="molecule type" value="Genomic_DNA"/>
</dbReference>
<dbReference type="Gene3D" id="3.10.180.10">
    <property type="entry name" value="2,3-Dihydroxybiphenyl 1,2-Dioxygenase, domain 1"/>
    <property type="match status" value="1"/>
</dbReference>
<dbReference type="PANTHER" id="PTHR43048:SF6">
    <property type="entry name" value="BLR8189 PROTEIN"/>
    <property type="match status" value="1"/>
</dbReference>
<evidence type="ECO:0000313" key="5">
    <source>
        <dbReference type="Proteomes" id="UP001500886"/>
    </source>
</evidence>
<evidence type="ECO:0000256" key="2">
    <source>
        <dbReference type="SAM" id="MobiDB-lite"/>
    </source>
</evidence>
<organism evidence="4 5">
    <name type="scientific">Streptomyces luteosporeus</name>
    <dbReference type="NCBI Taxonomy" id="173856"/>
    <lineage>
        <taxon>Bacteria</taxon>
        <taxon>Bacillati</taxon>
        <taxon>Actinomycetota</taxon>
        <taxon>Actinomycetes</taxon>
        <taxon>Kitasatosporales</taxon>
        <taxon>Streptomycetaceae</taxon>
        <taxon>Streptomyces</taxon>
    </lineage>
</organism>
<evidence type="ECO:0000313" key="4">
    <source>
        <dbReference type="EMBL" id="GAA2716794.1"/>
    </source>
</evidence>
<feature type="region of interest" description="Disordered" evidence="2">
    <location>
        <begin position="179"/>
        <end position="198"/>
    </location>
</feature>
<dbReference type="SUPFAM" id="SSF54593">
    <property type="entry name" value="Glyoxalase/Bleomycin resistance protein/Dihydroxybiphenyl dioxygenase"/>
    <property type="match status" value="1"/>
</dbReference>
<sequence length="198" mass="21764">MTSTATTPRTRRPGVPGVRGVHHVAFTVPDLDEAVAFFTGVLGAETAYRTGPIGDPGGDWMRRQLGVHPRCTVHIAMLRLGPTLNIELFAYSGPGRRRRMPGNSDVGGHHLALWTDDFDASVRHLTAAPGVRMLGEPQRVDDGPIRGTRWVYLTTPWGLHLELVHAPDDLPYRRRTGVRLFEPPAPDEPYAPDDGRGP</sequence>